<keyword evidence="14" id="KW-1185">Reference proteome</keyword>
<dbReference type="InterPro" id="IPR038729">
    <property type="entry name" value="Rad50/SbcC_AAA"/>
</dbReference>
<dbReference type="Gene3D" id="3.40.50.300">
    <property type="entry name" value="P-loop containing nucleotide triphosphate hydrolases"/>
    <property type="match status" value="1"/>
</dbReference>
<comment type="subcellular location">
    <subcellularLocation>
        <location evidence="2">Chromosome</location>
    </subcellularLocation>
    <subcellularLocation>
        <location evidence="1">Nucleus</location>
    </subcellularLocation>
</comment>
<dbReference type="GO" id="GO:0003684">
    <property type="term" value="F:damaged DNA binding"/>
    <property type="evidence" value="ECO:0007669"/>
    <property type="project" value="TreeGrafter"/>
</dbReference>
<dbReference type="GO" id="GO:0005634">
    <property type="term" value="C:nucleus"/>
    <property type="evidence" value="ECO:0007669"/>
    <property type="project" value="UniProtKB-SubCell"/>
</dbReference>
<dbReference type="PANTHER" id="PTHR19306">
    <property type="entry name" value="STRUCTURAL MAINTENANCE OF CHROMOSOMES 5,6 SMC5, SMC6"/>
    <property type="match status" value="1"/>
</dbReference>
<dbReference type="GO" id="GO:0016887">
    <property type="term" value="F:ATP hydrolysis activity"/>
    <property type="evidence" value="ECO:0007669"/>
    <property type="project" value="InterPro"/>
</dbReference>
<evidence type="ECO:0000256" key="4">
    <source>
        <dbReference type="ARBA" id="ARBA00022454"/>
    </source>
</evidence>
<keyword evidence="10" id="KW-0234">DNA repair</keyword>
<evidence type="ECO:0000259" key="13">
    <source>
        <dbReference type="Pfam" id="PF13476"/>
    </source>
</evidence>
<evidence type="ECO:0000256" key="5">
    <source>
        <dbReference type="ARBA" id="ARBA00022741"/>
    </source>
</evidence>
<dbReference type="InterPro" id="IPR027417">
    <property type="entry name" value="P-loop_NTPase"/>
</dbReference>
<keyword evidence="4" id="KW-0158">Chromosome</keyword>
<dbReference type="PANTHER" id="PTHR19306:SF6">
    <property type="entry name" value="STRUCTURAL MAINTENANCE OF CHROMOSOMES PROTEIN 6"/>
    <property type="match status" value="1"/>
</dbReference>
<sequence length="262" mass="30167">MCHESLKINFDVLNRNCFFIGGSNGSGKSALFAALNMGLGGRGSQNERGSTVKQYIKDGQNRAKIRIVLTNRGFGRYPGYGDAVVVERIINLTSSTYQLKSLTYEEGRCHVLEEVVSHKKSDLDKLLARFSIQLDNSIFWMSQNRCREFLQELKNISLIPCILLSLRLKKNDHRGENVKIEKLREDRKRLQNIEQNKRNLSELKSILRWLLFSFSNFVLIAENRNFAVLFQDLCKHNELLTKAVDVYTKLKEGFVAKEVSWT</sequence>
<evidence type="ECO:0000256" key="8">
    <source>
        <dbReference type="ARBA" id="ARBA00023054"/>
    </source>
</evidence>
<evidence type="ECO:0000256" key="7">
    <source>
        <dbReference type="ARBA" id="ARBA00022840"/>
    </source>
</evidence>
<dbReference type="Pfam" id="PF13476">
    <property type="entry name" value="AAA_23"/>
    <property type="match status" value="1"/>
</dbReference>
<evidence type="ECO:0000256" key="9">
    <source>
        <dbReference type="ARBA" id="ARBA00023172"/>
    </source>
</evidence>
<comment type="similarity">
    <text evidence="3">Belongs to the SMC family. SMC6 subfamily.</text>
</comment>
<evidence type="ECO:0000256" key="1">
    <source>
        <dbReference type="ARBA" id="ARBA00004123"/>
    </source>
</evidence>
<dbReference type="STRING" id="1147741.A0A0R3RKN6"/>
<dbReference type="GO" id="GO:0000724">
    <property type="term" value="P:double-strand break repair via homologous recombination"/>
    <property type="evidence" value="ECO:0007669"/>
    <property type="project" value="TreeGrafter"/>
</dbReference>
<evidence type="ECO:0000313" key="14">
    <source>
        <dbReference type="Proteomes" id="UP000050640"/>
    </source>
</evidence>
<keyword evidence="6" id="KW-0227">DNA damage</keyword>
<dbReference type="SUPFAM" id="SSF52540">
    <property type="entry name" value="P-loop containing nucleoside triphosphate hydrolases"/>
    <property type="match status" value="1"/>
</dbReference>
<keyword evidence="9" id="KW-0233">DNA recombination</keyword>
<reference evidence="15" key="1">
    <citation type="submission" date="2017-02" db="UniProtKB">
        <authorList>
            <consortium name="WormBaseParasite"/>
        </authorList>
    </citation>
    <scope>IDENTIFICATION</scope>
</reference>
<evidence type="ECO:0000256" key="6">
    <source>
        <dbReference type="ARBA" id="ARBA00022763"/>
    </source>
</evidence>
<accession>A0A0R3RKN6</accession>
<dbReference type="AlphaFoldDB" id="A0A0R3RKN6"/>
<evidence type="ECO:0000256" key="2">
    <source>
        <dbReference type="ARBA" id="ARBA00004286"/>
    </source>
</evidence>
<evidence type="ECO:0000256" key="11">
    <source>
        <dbReference type="ARBA" id="ARBA00023242"/>
    </source>
</evidence>
<evidence type="ECO:0000256" key="3">
    <source>
        <dbReference type="ARBA" id="ARBA00006793"/>
    </source>
</evidence>
<keyword evidence="5" id="KW-0547">Nucleotide-binding</keyword>
<feature type="domain" description="Rad50/SbcC-type AAA" evidence="13">
    <location>
        <begin position="1"/>
        <end position="203"/>
    </location>
</feature>
<keyword evidence="8 12" id="KW-0175">Coiled coil</keyword>
<dbReference type="GO" id="GO:0030915">
    <property type="term" value="C:Smc5-Smc6 complex"/>
    <property type="evidence" value="ECO:0007669"/>
    <property type="project" value="TreeGrafter"/>
</dbReference>
<dbReference type="GO" id="GO:0005524">
    <property type="term" value="F:ATP binding"/>
    <property type="evidence" value="ECO:0007669"/>
    <property type="project" value="UniProtKB-KW"/>
</dbReference>
<keyword evidence="11" id="KW-0539">Nucleus</keyword>
<organism evidence="14 15">
    <name type="scientific">Elaeophora elaphi</name>
    <dbReference type="NCBI Taxonomy" id="1147741"/>
    <lineage>
        <taxon>Eukaryota</taxon>
        <taxon>Metazoa</taxon>
        <taxon>Ecdysozoa</taxon>
        <taxon>Nematoda</taxon>
        <taxon>Chromadorea</taxon>
        <taxon>Rhabditida</taxon>
        <taxon>Spirurina</taxon>
        <taxon>Spiruromorpha</taxon>
        <taxon>Filarioidea</taxon>
        <taxon>Onchocercidae</taxon>
        <taxon>Elaeophora</taxon>
    </lineage>
</organism>
<feature type="coiled-coil region" evidence="12">
    <location>
        <begin position="173"/>
        <end position="203"/>
    </location>
</feature>
<dbReference type="GO" id="GO:0003697">
    <property type="term" value="F:single-stranded DNA binding"/>
    <property type="evidence" value="ECO:0007669"/>
    <property type="project" value="TreeGrafter"/>
</dbReference>
<dbReference type="Proteomes" id="UP000050640">
    <property type="component" value="Unplaced"/>
</dbReference>
<keyword evidence="7" id="KW-0067">ATP-binding</keyword>
<proteinExistence type="inferred from homology"/>
<evidence type="ECO:0000256" key="12">
    <source>
        <dbReference type="SAM" id="Coils"/>
    </source>
</evidence>
<dbReference type="WBParaSite" id="EEL_0000204501-mRNA-1">
    <property type="protein sequence ID" value="EEL_0000204501-mRNA-1"/>
    <property type="gene ID" value="EEL_0000204501"/>
</dbReference>
<evidence type="ECO:0000313" key="15">
    <source>
        <dbReference type="WBParaSite" id="EEL_0000204501-mRNA-1"/>
    </source>
</evidence>
<protein>
    <submittedName>
        <fullName evidence="15">AAA_23 domain-containing protein</fullName>
    </submittedName>
</protein>
<name>A0A0R3RKN6_9BILA</name>
<evidence type="ECO:0000256" key="10">
    <source>
        <dbReference type="ARBA" id="ARBA00023204"/>
    </source>
</evidence>
<dbReference type="GO" id="GO:0035861">
    <property type="term" value="C:site of double-strand break"/>
    <property type="evidence" value="ECO:0007669"/>
    <property type="project" value="TreeGrafter"/>
</dbReference>